<evidence type="ECO:0000256" key="2">
    <source>
        <dbReference type="ARBA" id="ARBA00023002"/>
    </source>
</evidence>
<dbReference type="InterPro" id="IPR011032">
    <property type="entry name" value="GroES-like_sf"/>
</dbReference>
<name>A0A9J6RKP7_9GAMM</name>
<reference evidence="4 5" key="1">
    <citation type="submission" date="2022-12" db="EMBL/GenBank/DDBJ databases">
        <title>Dasania phycosphaerae sp. nov., isolated from particulate material of the south coast of Korea.</title>
        <authorList>
            <person name="Jiang Y."/>
        </authorList>
    </citation>
    <scope>NUCLEOTIDE SEQUENCE [LARGE SCALE GENOMIC DNA]</scope>
    <source>
        <strain evidence="4 5">GY-19</strain>
    </source>
</reference>
<dbReference type="Gene3D" id="3.90.180.10">
    <property type="entry name" value="Medium-chain alcohol dehydrogenases, catalytic domain"/>
    <property type="match status" value="1"/>
</dbReference>
<dbReference type="CDD" id="cd05276">
    <property type="entry name" value="p53_inducible_oxidoreductase"/>
    <property type="match status" value="1"/>
</dbReference>
<dbReference type="GO" id="GO:0016651">
    <property type="term" value="F:oxidoreductase activity, acting on NAD(P)H"/>
    <property type="evidence" value="ECO:0007669"/>
    <property type="project" value="TreeGrafter"/>
</dbReference>
<dbReference type="Gene3D" id="3.40.50.720">
    <property type="entry name" value="NAD(P)-binding Rossmann-like Domain"/>
    <property type="match status" value="1"/>
</dbReference>
<evidence type="ECO:0000256" key="1">
    <source>
        <dbReference type="ARBA" id="ARBA00022857"/>
    </source>
</evidence>
<dbReference type="InterPro" id="IPR013149">
    <property type="entry name" value="ADH-like_C"/>
</dbReference>
<evidence type="ECO:0000313" key="4">
    <source>
        <dbReference type="EMBL" id="MCZ0864988.1"/>
    </source>
</evidence>
<accession>A0A9J6RKP7</accession>
<dbReference type="SMART" id="SM00829">
    <property type="entry name" value="PKS_ER"/>
    <property type="match status" value="1"/>
</dbReference>
<protein>
    <submittedName>
        <fullName evidence="4">NAD(P)H-quinone oxidoreductase</fullName>
    </submittedName>
</protein>
<keyword evidence="2" id="KW-0560">Oxidoreductase</keyword>
<keyword evidence="5" id="KW-1185">Reference proteome</keyword>
<dbReference type="SUPFAM" id="SSF50129">
    <property type="entry name" value="GroES-like"/>
    <property type="match status" value="1"/>
</dbReference>
<dbReference type="Pfam" id="PF00107">
    <property type="entry name" value="ADH_zinc_N"/>
    <property type="match status" value="1"/>
</dbReference>
<dbReference type="Proteomes" id="UP001069090">
    <property type="component" value="Unassembled WGS sequence"/>
</dbReference>
<evidence type="ECO:0000259" key="3">
    <source>
        <dbReference type="SMART" id="SM00829"/>
    </source>
</evidence>
<dbReference type="InterPro" id="IPR013154">
    <property type="entry name" value="ADH-like_N"/>
</dbReference>
<dbReference type="PANTHER" id="PTHR48106:SF8">
    <property type="entry name" value="OS02G0805600 PROTEIN"/>
    <property type="match status" value="1"/>
</dbReference>
<dbReference type="InterPro" id="IPR014189">
    <property type="entry name" value="Quinone_OxRdtase_PIG3"/>
</dbReference>
<dbReference type="AlphaFoldDB" id="A0A9J6RKP7"/>
<dbReference type="InterPro" id="IPR036291">
    <property type="entry name" value="NAD(P)-bd_dom_sf"/>
</dbReference>
<sequence length="332" mass="35984">MRYIDLIKFGGTENLIQSEMSAPTPGPDELLIRVAAAGINRPDIIQRQGLYPAPKDASPILGLEVSGIVERVGDNIKPQQWQPGDKVCALTNGGGYAEFVTVPAGQCLPMPENLSYPQAAALPETLFTVWNNVFERAQLKTGEILLVHGGASGIGTAAIQMAKCMGARVFVTASSDEKCTACLELGCEQAFNYHSVDFVDAIKEATEGHGADVILDIVGGDYINRNIKAAAPDGRIVNIAFLQGSKVEVNFMPVMLKRLSLSGSTLRSQSSEMKAHIATQLHQYIWPFLENGDIKPVIAKIFPLHKVKLAHELMESNQHIGKIILSMDDSYL</sequence>
<dbReference type="Pfam" id="PF08240">
    <property type="entry name" value="ADH_N"/>
    <property type="match status" value="1"/>
</dbReference>
<evidence type="ECO:0000313" key="5">
    <source>
        <dbReference type="Proteomes" id="UP001069090"/>
    </source>
</evidence>
<dbReference type="RefSeq" id="WP_258331142.1">
    <property type="nucleotide sequence ID" value="NZ_JAPTGG010000005.1"/>
</dbReference>
<comment type="caution">
    <text evidence="4">The sequence shown here is derived from an EMBL/GenBank/DDBJ whole genome shotgun (WGS) entry which is preliminary data.</text>
</comment>
<dbReference type="PANTHER" id="PTHR48106">
    <property type="entry name" value="QUINONE OXIDOREDUCTASE PIG3-RELATED"/>
    <property type="match status" value="1"/>
</dbReference>
<gene>
    <name evidence="4" type="ORF">O0V09_07235</name>
</gene>
<dbReference type="EMBL" id="JAPTGG010000005">
    <property type="protein sequence ID" value="MCZ0864988.1"/>
    <property type="molecule type" value="Genomic_DNA"/>
</dbReference>
<organism evidence="4 5">
    <name type="scientific">Dasania phycosphaerae</name>
    <dbReference type="NCBI Taxonomy" id="2950436"/>
    <lineage>
        <taxon>Bacteria</taxon>
        <taxon>Pseudomonadati</taxon>
        <taxon>Pseudomonadota</taxon>
        <taxon>Gammaproteobacteria</taxon>
        <taxon>Cellvibrionales</taxon>
        <taxon>Spongiibacteraceae</taxon>
        <taxon>Dasania</taxon>
    </lineage>
</organism>
<keyword evidence="1" id="KW-0521">NADP</keyword>
<dbReference type="InterPro" id="IPR020843">
    <property type="entry name" value="ER"/>
</dbReference>
<dbReference type="NCBIfam" id="TIGR02824">
    <property type="entry name" value="quinone_pig3"/>
    <property type="match status" value="1"/>
</dbReference>
<feature type="domain" description="Enoyl reductase (ER)" evidence="3">
    <location>
        <begin position="10"/>
        <end position="325"/>
    </location>
</feature>
<proteinExistence type="predicted"/>
<dbReference type="SUPFAM" id="SSF51735">
    <property type="entry name" value="NAD(P)-binding Rossmann-fold domains"/>
    <property type="match status" value="1"/>
</dbReference>
<dbReference type="GO" id="GO:0070402">
    <property type="term" value="F:NADPH binding"/>
    <property type="evidence" value="ECO:0007669"/>
    <property type="project" value="TreeGrafter"/>
</dbReference>